<proteinExistence type="predicted"/>
<name>A0A093Y118_TALMA</name>
<keyword evidence="1" id="KW-0547">Nucleotide-binding</keyword>
<feature type="compositionally biased region" description="Basic and acidic residues" evidence="5">
    <location>
        <begin position="82"/>
        <end position="92"/>
    </location>
</feature>
<evidence type="ECO:0000256" key="3">
    <source>
        <dbReference type="ARBA" id="ARBA00022806"/>
    </source>
</evidence>
<feature type="region of interest" description="Disordered" evidence="5">
    <location>
        <begin position="146"/>
        <end position="168"/>
    </location>
</feature>
<evidence type="ECO:0000313" key="8">
    <source>
        <dbReference type="EMBL" id="KFX51208.1"/>
    </source>
</evidence>
<dbReference type="SMART" id="SM00490">
    <property type="entry name" value="HELICc"/>
    <property type="match status" value="1"/>
</dbReference>
<dbReference type="Gene3D" id="3.40.50.300">
    <property type="entry name" value="P-loop containing nucleotide triphosphate hydrolases"/>
    <property type="match status" value="1"/>
</dbReference>
<dbReference type="InterPro" id="IPR001650">
    <property type="entry name" value="Helicase_C-like"/>
</dbReference>
<accession>A0A093Y118</accession>
<dbReference type="HOGENOM" id="CLU_000315_3_1_1"/>
<dbReference type="PANTHER" id="PTHR45626">
    <property type="entry name" value="TRANSCRIPTION TERMINATION FACTOR 2-RELATED"/>
    <property type="match status" value="1"/>
</dbReference>
<gene>
    <name evidence="8" type="ORF">GQ26_0050660</name>
</gene>
<dbReference type="GO" id="GO:0006281">
    <property type="term" value="P:DNA repair"/>
    <property type="evidence" value="ECO:0007669"/>
    <property type="project" value="TreeGrafter"/>
</dbReference>
<evidence type="ECO:0000259" key="6">
    <source>
        <dbReference type="PROSITE" id="PS51192"/>
    </source>
</evidence>
<dbReference type="PANTHER" id="PTHR45626:SF17">
    <property type="entry name" value="HELICASE-LIKE TRANSCRIPTION FACTOR"/>
    <property type="match status" value="1"/>
</dbReference>
<dbReference type="InterPro" id="IPR014001">
    <property type="entry name" value="Helicase_ATP-bd"/>
</dbReference>
<keyword evidence="2" id="KW-0378">Hydrolase</keyword>
<dbReference type="GO" id="GO:0005634">
    <property type="term" value="C:nucleus"/>
    <property type="evidence" value="ECO:0007669"/>
    <property type="project" value="TreeGrafter"/>
</dbReference>
<dbReference type="CDD" id="cd18008">
    <property type="entry name" value="DEXDc_SHPRH-like"/>
    <property type="match status" value="1"/>
</dbReference>
<evidence type="ECO:0000256" key="1">
    <source>
        <dbReference type="ARBA" id="ARBA00022741"/>
    </source>
</evidence>
<dbReference type="SUPFAM" id="SSF52540">
    <property type="entry name" value="P-loop containing nucleoside triphosphate hydrolases"/>
    <property type="match status" value="2"/>
</dbReference>
<organism evidence="8">
    <name type="scientific">Talaromyces marneffei PM1</name>
    <dbReference type="NCBI Taxonomy" id="1077442"/>
    <lineage>
        <taxon>Eukaryota</taxon>
        <taxon>Fungi</taxon>
        <taxon>Dikarya</taxon>
        <taxon>Ascomycota</taxon>
        <taxon>Pezizomycotina</taxon>
        <taxon>Eurotiomycetes</taxon>
        <taxon>Eurotiomycetidae</taxon>
        <taxon>Eurotiales</taxon>
        <taxon>Trichocomaceae</taxon>
        <taxon>Talaromyces</taxon>
        <taxon>Talaromyces sect. Talaromyces</taxon>
    </lineage>
</organism>
<feature type="domain" description="Helicase C-terminal" evidence="7">
    <location>
        <begin position="673"/>
        <end position="826"/>
    </location>
</feature>
<dbReference type="InterPro" id="IPR038718">
    <property type="entry name" value="SNF2-like_sf"/>
</dbReference>
<keyword evidence="3" id="KW-0347">Helicase</keyword>
<sequence>MEATGDNAVEGTPASDSMPIDKTTVTDSIPVQGTPQTDVVTVPETPPSDSIPIEGTPQNDTVPKPGEAEIQLEAPHGSNPEQQRETAEKTPDTNDEELFVTQGPPQKRIRRSPHLTNAEIRESVKIGLDDSGVGRIPKASLPVASLRPNVNTSNKGKGRKKSKANDVDVSTLGGSDIIADVQTNFGQPPIPTSAQGNKQSNLNELVESLPPEARSAATPDKKLIIDATKKFTKAPRVDKKGGWKHANLKTSLFHHQVLGAGFMREREKSKDQPKGGMLCDVMGLGKTIQTLANIVDGADEKLEDNANTTLIVAPRGLITQWKMQIEKHVQNNVLVPILCHYAGSRNNSSDIELFLQSKIILTSYDEIRISYPKMKEKPENLSPEELLRWGVRNFMNSAGPLHQFRFRRIILDEGQQIRNPESQTSIAVRALHGHYKWILTGTPLLNHSAEFWAYFKFLGVPNIGRFSSFVTNFCNGSDLSNQRLVNIVQKVVYRRTYRSRLFSCPIITLPNLNEETILVNPFVIEQALYKMLVTSFIDQLNRLANQQDEQSRCFLTMLLKLRMLNSHILCVQDRLKGILSDGKNMAKLQIAVADCSDDEANINRDIYVLLEELVKATKQAKESQKSQERMTSVESMLENFLATADNPHNDSMDWMADAGHDMPSSKVLKTRDTIRKWFKDGSATKCVIFTQFRDMTKIFANMCTKEKWAFTRLTGDMTIDDRDRSLKDFQALPEIKILIASLKAGGVGLDITAANKCILVEPWWNDAIQQQAFCRLFRIGQERDVEIVKLVAKNTIDDYMMKLQEMKLKEIEGAIGDARLPSVGIQAQLIHHFGDAERLPDGTFMIREWGHK</sequence>
<dbReference type="AlphaFoldDB" id="A0A093Y118"/>
<dbReference type="GO" id="GO:0004386">
    <property type="term" value="F:helicase activity"/>
    <property type="evidence" value="ECO:0007669"/>
    <property type="project" value="UniProtKB-KW"/>
</dbReference>
<dbReference type="Pfam" id="PF00176">
    <property type="entry name" value="SNF2-rel_dom"/>
    <property type="match status" value="1"/>
</dbReference>
<keyword evidence="4" id="KW-0067">ATP-binding</keyword>
<dbReference type="CDD" id="cd18793">
    <property type="entry name" value="SF2_C_SNF"/>
    <property type="match status" value="1"/>
</dbReference>
<dbReference type="InterPro" id="IPR027417">
    <property type="entry name" value="P-loop_NTPase"/>
</dbReference>
<dbReference type="GO" id="GO:0005524">
    <property type="term" value="F:ATP binding"/>
    <property type="evidence" value="ECO:0007669"/>
    <property type="project" value="UniProtKB-KW"/>
</dbReference>
<evidence type="ECO:0000256" key="4">
    <source>
        <dbReference type="ARBA" id="ARBA00022840"/>
    </source>
</evidence>
<dbReference type="eggNOG" id="KOG1001">
    <property type="taxonomic scope" value="Eukaryota"/>
</dbReference>
<evidence type="ECO:0000259" key="7">
    <source>
        <dbReference type="PROSITE" id="PS51194"/>
    </source>
</evidence>
<evidence type="ECO:0000256" key="5">
    <source>
        <dbReference type="SAM" id="MobiDB-lite"/>
    </source>
</evidence>
<dbReference type="InterPro" id="IPR049730">
    <property type="entry name" value="SNF2/RAD54-like_C"/>
</dbReference>
<feature type="region of interest" description="Disordered" evidence="5">
    <location>
        <begin position="1"/>
        <end position="111"/>
    </location>
</feature>
<dbReference type="Pfam" id="PF00271">
    <property type="entry name" value="Helicase_C"/>
    <property type="match status" value="1"/>
</dbReference>
<reference evidence="8" key="1">
    <citation type="journal article" date="2014" name="PLoS Genet.">
        <title>Signature Gene Expression Reveals Novel Clues to the Molecular Mechanisms of Dimorphic Transition in Penicillium marneffei.</title>
        <authorList>
            <person name="Yang E."/>
            <person name="Wang G."/>
            <person name="Cai J."/>
            <person name="Woo P.C."/>
            <person name="Lau S.K."/>
            <person name="Yuen K.-Y."/>
            <person name="Chow W.-N."/>
            <person name="Lin X."/>
        </authorList>
    </citation>
    <scope>NUCLEOTIDE SEQUENCE [LARGE SCALE GENOMIC DNA]</scope>
    <source>
        <strain evidence="8">PM1</strain>
    </source>
</reference>
<comment type="caution">
    <text evidence="8">The sequence shown here is derived from an EMBL/GenBank/DDBJ whole genome shotgun (WGS) entry which is preliminary data.</text>
</comment>
<feature type="domain" description="Helicase ATP-binding" evidence="6">
    <location>
        <begin position="267"/>
        <end position="461"/>
    </location>
</feature>
<dbReference type="InterPro" id="IPR000330">
    <property type="entry name" value="SNF2_N"/>
</dbReference>
<dbReference type="InterPro" id="IPR050628">
    <property type="entry name" value="SNF2_RAD54_helicase_TF"/>
</dbReference>
<evidence type="ECO:0000256" key="2">
    <source>
        <dbReference type="ARBA" id="ARBA00022801"/>
    </source>
</evidence>
<dbReference type="GO" id="GO:0016787">
    <property type="term" value="F:hydrolase activity"/>
    <property type="evidence" value="ECO:0007669"/>
    <property type="project" value="UniProtKB-KW"/>
</dbReference>
<dbReference type="Gene3D" id="3.40.50.10810">
    <property type="entry name" value="Tandem AAA-ATPase domain"/>
    <property type="match status" value="1"/>
</dbReference>
<dbReference type="GO" id="GO:0008094">
    <property type="term" value="F:ATP-dependent activity, acting on DNA"/>
    <property type="evidence" value="ECO:0007669"/>
    <property type="project" value="TreeGrafter"/>
</dbReference>
<dbReference type="EMBL" id="JPOX01000005">
    <property type="protein sequence ID" value="KFX51208.1"/>
    <property type="molecule type" value="Genomic_DNA"/>
</dbReference>
<protein>
    <submittedName>
        <fullName evidence="8">Transcription termination factor 2</fullName>
    </submittedName>
</protein>
<dbReference type="SMART" id="SM00487">
    <property type="entry name" value="DEXDc"/>
    <property type="match status" value="1"/>
</dbReference>
<dbReference type="PROSITE" id="PS51194">
    <property type="entry name" value="HELICASE_CTER"/>
    <property type="match status" value="1"/>
</dbReference>
<dbReference type="EMBL" id="JPOX01000005">
    <property type="protein sequence ID" value="KFX51207.1"/>
    <property type="molecule type" value="Genomic_DNA"/>
</dbReference>
<feature type="compositionally biased region" description="Polar residues" evidence="5">
    <location>
        <begin position="23"/>
        <end position="39"/>
    </location>
</feature>
<dbReference type="PROSITE" id="PS51192">
    <property type="entry name" value="HELICASE_ATP_BIND_1"/>
    <property type="match status" value="1"/>
</dbReference>